<evidence type="ECO:0000256" key="3">
    <source>
        <dbReference type="ARBA" id="ARBA00022737"/>
    </source>
</evidence>
<dbReference type="InterPro" id="IPR001881">
    <property type="entry name" value="EGF-like_Ca-bd_dom"/>
</dbReference>
<feature type="disulfide bond" evidence="6">
    <location>
        <begin position="439"/>
        <end position="456"/>
    </location>
</feature>
<keyword evidence="1 6" id="KW-0245">EGF-like domain</keyword>
<evidence type="ECO:0000259" key="7">
    <source>
        <dbReference type="PROSITE" id="PS50026"/>
    </source>
</evidence>
<reference evidence="8" key="2">
    <citation type="submission" date="2025-08" db="UniProtKB">
        <authorList>
            <consortium name="Ensembl"/>
        </authorList>
    </citation>
    <scope>IDENTIFICATION</scope>
</reference>
<dbReference type="PANTHER" id="PTHR24039:SF52">
    <property type="entry name" value="EGF-LIKE DOMAIN-CONTAINING PROTEIN"/>
    <property type="match status" value="1"/>
</dbReference>
<sequence length="756" mass="81900">MQVDIVRCPGGFYIYRPLNHKAPEMGYITTHSTCRPDSCGPSAICTSLGGCICVPGRTLSSVFPPTQESFECEDIDECLVSICGPFATCTNIIESYSCVCIEGYEPTNPGFPIKYDNPCTDIDECITGFPCSGSSNTVCINSPGSFQCECIEGFAYEPHLDVCQDINECATSDFCGPSATCTNLIGSYRCECDPGYSPNDALLEASPTNNCIGFCDIYTNITESWRNWEYYGQISPGYPNDDAKLVGSWWRFTGIGGDIVVTECVIAGRGGTRSTISIPSSEYPPGELADPITATAYGHIDTSCTDVFMQVDIFRCPGGFYIYRPLNHKAPEMGYLTIHSTCRPDSCGPSAICTSLGGCICVPGRTLSSVFPPTQESFECEDIDECLVSICGPFANCTNIIESYSCVCIEGYEPTTSSLPIKYDNPCTDIDECITGFPCSGSSNTVCINSPGSFQCECIEGHEYEPQLDVCQDINECETPDFCYAGLTCINLVGSYRCECDPGYRLQNSLSEASPTNNCIDINECLEIPPICGQGNLCLNAEGTFHCFCGELFYPSTGLLWEEGITVCKSVQDILAETPPVEGQTKEKTFLLTMLDQLSENKNYLPPGKVNSFFAAATQAAGIGPQVESNTLGNHGDGVTGSIILAITELLVAGSNPSTVEPFTVTMNSSTLEMSLLTVNASMNRRPLSLSTTAQKMDIHLEHLDFDGFKPAAFLNLKGLGRLLSHEYFETENKTEMFADVFTAFLPMNTTNLTLP</sequence>
<feature type="domain" description="EGF-like" evidence="7">
    <location>
        <begin position="121"/>
        <end position="164"/>
    </location>
</feature>
<dbReference type="Pfam" id="PF07645">
    <property type="entry name" value="EGF_CA"/>
    <property type="match status" value="7"/>
</dbReference>
<dbReference type="Gene3D" id="2.10.25.10">
    <property type="entry name" value="Laminin"/>
    <property type="match status" value="9"/>
</dbReference>
<feature type="domain" description="EGF-like" evidence="7">
    <location>
        <begin position="165"/>
        <end position="202"/>
    </location>
</feature>
<dbReference type="CDD" id="cd00054">
    <property type="entry name" value="EGF_CA"/>
    <property type="match status" value="6"/>
</dbReference>
<name>A0A8C5EK66_GOUWI</name>
<keyword evidence="4 6" id="KW-1015">Disulfide bond</keyword>
<dbReference type="SUPFAM" id="SSF57184">
    <property type="entry name" value="Growth factor receptor domain"/>
    <property type="match status" value="1"/>
</dbReference>
<dbReference type="PANTHER" id="PTHR24039">
    <property type="entry name" value="FIBRILLIN-RELATED"/>
    <property type="match status" value="1"/>
</dbReference>
<feature type="domain" description="EGF-like" evidence="7">
    <location>
        <begin position="382"/>
        <end position="418"/>
    </location>
</feature>
<dbReference type="PROSITE" id="PS01187">
    <property type="entry name" value="EGF_CA"/>
    <property type="match status" value="3"/>
</dbReference>
<keyword evidence="2" id="KW-0732">Signal</keyword>
<evidence type="ECO:0000256" key="1">
    <source>
        <dbReference type="ARBA" id="ARBA00022536"/>
    </source>
</evidence>
<dbReference type="SUPFAM" id="SSF57196">
    <property type="entry name" value="EGF/Laminin"/>
    <property type="match status" value="4"/>
</dbReference>
<dbReference type="Ensembl" id="ENSGWIT00000024086.1">
    <property type="protein sequence ID" value="ENSGWIP00000021974.1"/>
    <property type="gene ID" value="ENSGWIG00000011812.1"/>
</dbReference>
<evidence type="ECO:0000313" key="9">
    <source>
        <dbReference type="Proteomes" id="UP000694680"/>
    </source>
</evidence>
<keyword evidence="3" id="KW-0677">Repeat</keyword>
<dbReference type="PROSITE" id="PS50026">
    <property type="entry name" value="EGF_3"/>
    <property type="match status" value="6"/>
</dbReference>
<accession>A0A8C5EK66</accession>
<dbReference type="FunFam" id="2.10.25.10:FF:000005">
    <property type="entry name" value="Fibrillin 2"/>
    <property type="match status" value="2"/>
</dbReference>
<dbReference type="AlphaFoldDB" id="A0A8C5EK66"/>
<evidence type="ECO:0000256" key="2">
    <source>
        <dbReference type="ARBA" id="ARBA00022729"/>
    </source>
</evidence>
<dbReference type="PROSITE" id="PS00010">
    <property type="entry name" value="ASX_HYDROXYL"/>
    <property type="match status" value="6"/>
</dbReference>
<organism evidence="8 9">
    <name type="scientific">Gouania willdenowi</name>
    <name type="common">Blunt-snouted clingfish</name>
    <name type="synonym">Lepadogaster willdenowi</name>
    <dbReference type="NCBI Taxonomy" id="441366"/>
    <lineage>
        <taxon>Eukaryota</taxon>
        <taxon>Metazoa</taxon>
        <taxon>Chordata</taxon>
        <taxon>Craniata</taxon>
        <taxon>Vertebrata</taxon>
        <taxon>Euteleostomi</taxon>
        <taxon>Actinopterygii</taxon>
        <taxon>Neopterygii</taxon>
        <taxon>Teleostei</taxon>
        <taxon>Neoteleostei</taxon>
        <taxon>Acanthomorphata</taxon>
        <taxon>Ovalentaria</taxon>
        <taxon>Blenniimorphae</taxon>
        <taxon>Blenniiformes</taxon>
        <taxon>Gobiesocoidei</taxon>
        <taxon>Gobiesocidae</taxon>
        <taxon>Gobiesocinae</taxon>
        <taxon>Gouania</taxon>
    </lineage>
</organism>
<evidence type="ECO:0000256" key="6">
    <source>
        <dbReference type="PROSITE-ProRule" id="PRU00076"/>
    </source>
</evidence>
<dbReference type="GO" id="GO:0005509">
    <property type="term" value="F:calcium ion binding"/>
    <property type="evidence" value="ECO:0007669"/>
    <property type="project" value="InterPro"/>
</dbReference>
<evidence type="ECO:0000256" key="4">
    <source>
        <dbReference type="ARBA" id="ARBA00023157"/>
    </source>
</evidence>
<dbReference type="SMART" id="SM00181">
    <property type="entry name" value="EGF"/>
    <property type="match status" value="9"/>
</dbReference>
<proteinExistence type="predicted"/>
<dbReference type="SMART" id="SM00179">
    <property type="entry name" value="EGF_CA"/>
    <property type="match status" value="7"/>
</dbReference>
<reference evidence="8" key="1">
    <citation type="submission" date="2020-06" db="EMBL/GenBank/DDBJ databases">
        <authorList>
            <consortium name="Wellcome Sanger Institute Data Sharing"/>
        </authorList>
    </citation>
    <scope>NUCLEOTIDE SEQUENCE [LARGE SCALE GENOMIC DNA]</scope>
</reference>
<feature type="domain" description="EGF-like" evidence="7">
    <location>
        <begin position="473"/>
        <end position="510"/>
    </location>
</feature>
<dbReference type="FunFam" id="2.10.25.10:FF:000068">
    <property type="entry name" value="Latent transforming growth factor beta binding protein 3"/>
    <property type="match status" value="1"/>
</dbReference>
<feature type="disulfide bond" evidence="6">
    <location>
        <begin position="131"/>
        <end position="148"/>
    </location>
</feature>
<comment type="caution">
    <text evidence="6">Lacks conserved residue(s) required for the propagation of feature annotation.</text>
</comment>
<dbReference type="Proteomes" id="UP000694680">
    <property type="component" value="Chromosome 8"/>
</dbReference>
<keyword evidence="9" id="KW-1185">Reference proteome</keyword>
<feature type="domain" description="EGF-like" evidence="7">
    <location>
        <begin position="74"/>
        <end position="110"/>
    </location>
</feature>
<protein>
    <recommendedName>
        <fullName evidence="7">EGF-like domain-containing protein</fullName>
    </recommendedName>
</protein>
<feature type="domain" description="EGF-like" evidence="7">
    <location>
        <begin position="429"/>
        <end position="472"/>
    </location>
</feature>
<reference evidence="8" key="3">
    <citation type="submission" date="2025-09" db="UniProtKB">
        <authorList>
            <consortium name="Ensembl"/>
        </authorList>
    </citation>
    <scope>IDENTIFICATION</scope>
</reference>
<dbReference type="InterPro" id="IPR000152">
    <property type="entry name" value="EGF-type_Asp/Asn_hydroxyl_site"/>
</dbReference>
<dbReference type="InterPro" id="IPR018097">
    <property type="entry name" value="EGF_Ca-bd_CS"/>
</dbReference>
<keyword evidence="5" id="KW-0325">Glycoprotein</keyword>
<evidence type="ECO:0000313" key="8">
    <source>
        <dbReference type="Ensembl" id="ENSGWIP00000021974.1"/>
    </source>
</evidence>
<dbReference type="PROSITE" id="PS01186">
    <property type="entry name" value="EGF_2"/>
    <property type="match status" value="1"/>
</dbReference>
<dbReference type="InterPro" id="IPR000742">
    <property type="entry name" value="EGF"/>
</dbReference>
<dbReference type="InterPro" id="IPR009030">
    <property type="entry name" value="Growth_fac_rcpt_cys_sf"/>
</dbReference>
<dbReference type="InterPro" id="IPR049883">
    <property type="entry name" value="NOTCH1_EGF-like"/>
</dbReference>
<evidence type="ECO:0000256" key="5">
    <source>
        <dbReference type="ARBA" id="ARBA00023180"/>
    </source>
</evidence>